<feature type="chain" id="PRO_5004211962" evidence="1">
    <location>
        <begin position="26"/>
        <end position="268"/>
    </location>
</feature>
<dbReference type="EMBL" id="AM167904">
    <property type="protein sequence ID" value="CAJ48243.1"/>
    <property type="molecule type" value="Genomic_DNA"/>
</dbReference>
<evidence type="ECO:0000313" key="4">
    <source>
        <dbReference type="Proteomes" id="UP000001977"/>
    </source>
</evidence>
<dbReference type="STRING" id="360910.BAV0638"/>
<protein>
    <submittedName>
        <fullName evidence="3">Esterase</fullName>
    </submittedName>
</protein>
<dbReference type="Proteomes" id="UP000001977">
    <property type="component" value="Chromosome"/>
</dbReference>
<dbReference type="SUPFAM" id="SSF53474">
    <property type="entry name" value="alpha/beta-Hydrolases"/>
    <property type="match status" value="1"/>
</dbReference>
<dbReference type="PANTHER" id="PTHR10992">
    <property type="entry name" value="METHYLESTERASE FAMILY MEMBER"/>
    <property type="match status" value="1"/>
</dbReference>
<dbReference type="ESTHER" id="bora1-q2kxl0">
    <property type="family name" value="HNLyase_Bact"/>
</dbReference>
<dbReference type="KEGG" id="bav:BAV0638"/>
<proteinExistence type="predicted"/>
<gene>
    <name evidence="3" type="ordered locus">BAV0638</name>
</gene>
<keyword evidence="1" id="KW-0732">Signal</keyword>
<sequence length="268" mass="28983">MQRRTLLKMAAGLPLITGGTALAEAAPKKSNTYVLASGSWHGGWCWRPVADRLRAAGHRVYTPSYTGMGDRAHLLAQGITIDTFVEDLVQLIQSEELNDVILVGHSFGGIPITGVADRIPEALAHLVYFDSIVLKNGQNAFSVYPKADADARIAAATKATQGLAVPIPDPLPAAWGIAPGSDTEAWVKRRLTQHPLASYTTPLTLQHPIGNGRPRTYIHCTQPELPVLEQSRKLVKSQQGWNWVDLAAPHEAHITHPALLTEVLLGLS</sequence>
<evidence type="ECO:0000256" key="1">
    <source>
        <dbReference type="SAM" id="SignalP"/>
    </source>
</evidence>
<dbReference type="AlphaFoldDB" id="Q2KXL0"/>
<evidence type="ECO:0000259" key="2">
    <source>
        <dbReference type="Pfam" id="PF12697"/>
    </source>
</evidence>
<dbReference type="RefSeq" id="WP_012416333.1">
    <property type="nucleotide sequence ID" value="NC_010645.1"/>
</dbReference>
<accession>Q2KXL0</accession>
<dbReference type="eggNOG" id="COG0596">
    <property type="taxonomic scope" value="Bacteria"/>
</dbReference>
<dbReference type="PANTHER" id="PTHR10992:SF1086">
    <property type="entry name" value="AB HYDROLASE-1 DOMAIN-CONTAINING PROTEIN"/>
    <property type="match status" value="1"/>
</dbReference>
<dbReference type="HOGENOM" id="CLU_046066_3_2_4"/>
<keyword evidence="4" id="KW-1185">Reference proteome</keyword>
<evidence type="ECO:0000313" key="3">
    <source>
        <dbReference type="EMBL" id="CAJ48243.1"/>
    </source>
</evidence>
<dbReference type="InterPro" id="IPR029058">
    <property type="entry name" value="AB_hydrolase_fold"/>
</dbReference>
<dbReference type="Pfam" id="PF12697">
    <property type="entry name" value="Abhydrolase_6"/>
    <property type="match status" value="1"/>
</dbReference>
<dbReference type="GO" id="GO:0080030">
    <property type="term" value="F:methyl indole-3-acetate esterase activity"/>
    <property type="evidence" value="ECO:0007669"/>
    <property type="project" value="TreeGrafter"/>
</dbReference>
<dbReference type="InterPro" id="IPR000073">
    <property type="entry name" value="AB_hydrolase_1"/>
</dbReference>
<dbReference type="OrthoDB" id="9112061at2"/>
<name>Q2KXL0_BORA1</name>
<reference evidence="3 4" key="1">
    <citation type="journal article" date="2006" name="J. Bacteriol.">
        <title>Comparison of the genome sequence of the poultry pathogen Bordetella avium with those of B. bronchiseptica, B. pertussis, and B. parapertussis reveals extensive diversity in surface structures associated with host interaction.</title>
        <authorList>
            <person name="Sebaihia M."/>
            <person name="Preston A."/>
            <person name="Maskell D.J."/>
            <person name="Kuzmiak H."/>
            <person name="Connell T.D."/>
            <person name="King N.D."/>
            <person name="Orndorff P.E."/>
            <person name="Miyamoto D.M."/>
            <person name="Thomson N.R."/>
            <person name="Harris D."/>
            <person name="Goble A."/>
            <person name="Lord A."/>
            <person name="Murphy L."/>
            <person name="Quail M.A."/>
            <person name="Rutter S."/>
            <person name="Squares R."/>
            <person name="Squares S."/>
            <person name="Woodward J."/>
            <person name="Parkhill J."/>
            <person name="Temple L.M."/>
        </authorList>
    </citation>
    <scope>NUCLEOTIDE SEQUENCE [LARGE SCALE GENOMIC DNA]</scope>
    <source>
        <strain evidence="3 4">197N</strain>
    </source>
</reference>
<dbReference type="GO" id="GO:0080032">
    <property type="term" value="F:methyl jasmonate esterase activity"/>
    <property type="evidence" value="ECO:0007669"/>
    <property type="project" value="TreeGrafter"/>
</dbReference>
<organism evidence="3 4">
    <name type="scientific">Bordetella avium (strain 197N)</name>
    <dbReference type="NCBI Taxonomy" id="360910"/>
    <lineage>
        <taxon>Bacteria</taxon>
        <taxon>Pseudomonadati</taxon>
        <taxon>Pseudomonadota</taxon>
        <taxon>Betaproteobacteria</taxon>
        <taxon>Burkholderiales</taxon>
        <taxon>Alcaligenaceae</taxon>
        <taxon>Bordetella</taxon>
    </lineage>
</organism>
<dbReference type="GeneID" id="92936179"/>
<dbReference type="InterPro" id="IPR045889">
    <property type="entry name" value="MES/HNL"/>
</dbReference>
<feature type="domain" description="AB hydrolase-1" evidence="2">
    <location>
        <begin position="34"/>
        <end position="258"/>
    </location>
</feature>
<feature type="signal peptide" evidence="1">
    <location>
        <begin position="1"/>
        <end position="25"/>
    </location>
</feature>
<dbReference type="Gene3D" id="3.40.50.1820">
    <property type="entry name" value="alpha/beta hydrolase"/>
    <property type="match status" value="1"/>
</dbReference>